<dbReference type="EMBL" id="JARPOI010000009">
    <property type="protein sequence ID" value="KAJ9171952.1"/>
    <property type="molecule type" value="Genomic_DNA"/>
</dbReference>
<gene>
    <name evidence="4" type="ORF">P3X46_015247</name>
</gene>
<dbReference type="InterPro" id="IPR002885">
    <property type="entry name" value="PPR_rpt"/>
</dbReference>
<evidence type="ECO:0000313" key="5">
    <source>
        <dbReference type="Proteomes" id="UP001174677"/>
    </source>
</evidence>
<dbReference type="InterPro" id="IPR011990">
    <property type="entry name" value="TPR-like_helical_dom_sf"/>
</dbReference>
<dbReference type="NCBIfam" id="TIGR00756">
    <property type="entry name" value="PPR"/>
    <property type="match status" value="3"/>
</dbReference>
<feature type="repeat" description="PPR" evidence="3">
    <location>
        <begin position="369"/>
        <end position="403"/>
    </location>
</feature>
<keyword evidence="5" id="KW-1185">Reference proteome</keyword>
<sequence length="531" mass="61006">MPLPNPQSKKIRLVCCEMLLRFIHFRATVAAAARHFSAEAAAQKAVGRGGATARTGGGGDTLGRRLFSLVYAKRSAVIAIGKWKAEGHKVQKYQLNRIVRELRKLKRYKHALEVCEWMTQQQDIKLMQGDYAVHLDLIAKVRGLSSAEKFFEDLRDEMRGWQTCTALLHTYVNYKLIEKAEALMEKMSECSFLKNPLPYNHMLSLYVANGQLEKVPEVIKELKKNTSPDVVTYNLWLRACASQNDVETAKKVLVELKKAKVDPDWITYSTLTNLYIKNQLIENAASTLKEMEKRASRKNRLAYSSLLSLHTNMGDRDGVHRIWNKMKSCFRKMNDAEYTSMMSSLVKLEEIEEAQNLYSEWESVSGRSDPQVPNILLAAYINRNQMEEAENFHHHMVQNGFRPCYTTWELLTWGHLKSKQMDKVLDYFKKAISSVKKWNPDKILVREVFKNLEEKGIVEEAEEFLVMLQKAGHVSTEIYNSVLRTYKNAGKMPLIVAERMKKDNVDLDEETHRLIKATCSMCVSEVSSFVS</sequence>
<proteinExistence type="inferred from homology"/>
<protein>
    <recommendedName>
        <fullName evidence="6">Pentacotripeptide-repeat region of PRORP domain-containing protein</fullName>
    </recommendedName>
</protein>
<evidence type="ECO:0000256" key="1">
    <source>
        <dbReference type="ARBA" id="ARBA00007626"/>
    </source>
</evidence>
<dbReference type="PROSITE" id="PS51375">
    <property type="entry name" value="PPR"/>
    <property type="match status" value="2"/>
</dbReference>
<dbReference type="Proteomes" id="UP001174677">
    <property type="component" value="Chromosome 9"/>
</dbReference>
<evidence type="ECO:0000256" key="2">
    <source>
        <dbReference type="ARBA" id="ARBA00022737"/>
    </source>
</evidence>
<dbReference type="PANTHER" id="PTHR45717">
    <property type="entry name" value="OS12G0527900 PROTEIN"/>
    <property type="match status" value="1"/>
</dbReference>
<evidence type="ECO:0000256" key="3">
    <source>
        <dbReference type="PROSITE-ProRule" id="PRU00708"/>
    </source>
</evidence>
<name>A0ABQ9LVE1_HEVBR</name>
<reference evidence="4" key="1">
    <citation type="journal article" date="2023" name="Plant Biotechnol. J.">
        <title>Chromosome-level wild Hevea brasiliensis genome provides new tools for genomic-assisted breeding and valuable loci to elevate rubber yield.</title>
        <authorList>
            <person name="Cheng H."/>
            <person name="Song X."/>
            <person name="Hu Y."/>
            <person name="Wu T."/>
            <person name="Yang Q."/>
            <person name="An Z."/>
            <person name="Feng S."/>
            <person name="Deng Z."/>
            <person name="Wu W."/>
            <person name="Zeng X."/>
            <person name="Tu M."/>
            <person name="Wang X."/>
            <person name="Huang H."/>
        </authorList>
    </citation>
    <scope>NUCLEOTIDE SEQUENCE</scope>
    <source>
        <strain evidence="4">MT/VB/25A 57/8</strain>
    </source>
</reference>
<feature type="repeat" description="PPR" evidence="3">
    <location>
        <begin position="229"/>
        <end position="263"/>
    </location>
</feature>
<comment type="similarity">
    <text evidence="1">Belongs to the PPR family. P subfamily.</text>
</comment>
<accession>A0ABQ9LVE1</accession>
<organism evidence="4 5">
    <name type="scientific">Hevea brasiliensis</name>
    <name type="common">Para rubber tree</name>
    <name type="synonym">Siphonia brasiliensis</name>
    <dbReference type="NCBI Taxonomy" id="3981"/>
    <lineage>
        <taxon>Eukaryota</taxon>
        <taxon>Viridiplantae</taxon>
        <taxon>Streptophyta</taxon>
        <taxon>Embryophyta</taxon>
        <taxon>Tracheophyta</taxon>
        <taxon>Spermatophyta</taxon>
        <taxon>Magnoliopsida</taxon>
        <taxon>eudicotyledons</taxon>
        <taxon>Gunneridae</taxon>
        <taxon>Pentapetalae</taxon>
        <taxon>rosids</taxon>
        <taxon>fabids</taxon>
        <taxon>Malpighiales</taxon>
        <taxon>Euphorbiaceae</taxon>
        <taxon>Crotonoideae</taxon>
        <taxon>Micrandreae</taxon>
        <taxon>Hevea</taxon>
    </lineage>
</organism>
<dbReference type="Pfam" id="PF01535">
    <property type="entry name" value="PPR"/>
    <property type="match status" value="4"/>
</dbReference>
<evidence type="ECO:0008006" key="6">
    <source>
        <dbReference type="Google" id="ProtNLM"/>
    </source>
</evidence>
<keyword evidence="2" id="KW-0677">Repeat</keyword>
<dbReference type="Pfam" id="PF13041">
    <property type="entry name" value="PPR_2"/>
    <property type="match status" value="1"/>
</dbReference>
<dbReference type="Gene3D" id="1.25.40.10">
    <property type="entry name" value="Tetratricopeptide repeat domain"/>
    <property type="match status" value="3"/>
</dbReference>
<evidence type="ECO:0000313" key="4">
    <source>
        <dbReference type="EMBL" id="KAJ9171952.1"/>
    </source>
</evidence>
<dbReference type="PANTHER" id="PTHR45717:SF45">
    <property type="entry name" value="OS12G0527900 PROTEIN"/>
    <property type="match status" value="1"/>
</dbReference>
<comment type="caution">
    <text evidence="4">The sequence shown here is derived from an EMBL/GenBank/DDBJ whole genome shotgun (WGS) entry which is preliminary data.</text>
</comment>